<evidence type="ECO:0000313" key="3">
    <source>
        <dbReference type="Proteomes" id="UP000287166"/>
    </source>
</evidence>
<feature type="signal peptide" evidence="1">
    <location>
        <begin position="1"/>
        <end position="22"/>
    </location>
</feature>
<name>A0A401G8R8_9APHY</name>
<evidence type="ECO:0000256" key="1">
    <source>
        <dbReference type="SAM" id="SignalP"/>
    </source>
</evidence>
<dbReference type="EMBL" id="BFAD01000001">
    <property type="protein sequence ID" value="GBE78561.1"/>
    <property type="molecule type" value="Genomic_DNA"/>
</dbReference>
<protein>
    <submittedName>
        <fullName evidence="2">Uncharacterized protein</fullName>
    </submittedName>
</protein>
<accession>A0A401G8R8</accession>
<dbReference type="RefSeq" id="XP_027609474.1">
    <property type="nucleotide sequence ID" value="XM_027753673.1"/>
</dbReference>
<gene>
    <name evidence="2" type="ORF">SCP_0114500</name>
</gene>
<dbReference type="InParanoid" id="A0A401G8R8"/>
<keyword evidence="3" id="KW-1185">Reference proteome</keyword>
<comment type="caution">
    <text evidence="2">The sequence shown here is derived from an EMBL/GenBank/DDBJ whole genome shotgun (WGS) entry which is preliminary data.</text>
</comment>
<keyword evidence="1" id="KW-0732">Signal</keyword>
<proteinExistence type="predicted"/>
<sequence>MNDTPAARVGATFILLVSRVSGTLDHATSTVPRKRDDNDNALASRAGAFVLVLVI</sequence>
<reference evidence="2 3" key="1">
    <citation type="journal article" date="2018" name="Sci. Rep.">
        <title>Genome sequence of the cauliflower mushroom Sparassis crispa (Hanabiratake) and its association with beneficial usage.</title>
        <authorList>
            <person name="Kiyama R."/>
            <person name="Furutani Y."/>
            <person name="Kawaguchi K."/>
            <person name="Nakanishi T."/>
        </authorList>
    </citation>
    <scope>NUCLEOTIDE SEQUENCE [LARGE SCALE GENOMIC DNA]</scope>
</reference>
<dbReference type="Proteomes" id="UP000287166">
    <property type="component" value="Unassembled WGS sequence"/>
</dbReference>
<evidence type="ECO:0000313" key="2">
    <source>
        <dbReference type="EMBL" id="GBE78561.1"/>
    </source>
</evidence>
<organism evidence="2 3">
    <name type="scientific">Sparassis crispa</name>
    <dbReference type="NCBI Taxonomy" id="139825"/>
    <lineage>
        <taxon>Eukaryota</taxon>
        <taxon>Fungi</taxon>
        <taxon>Dikarya</taxon>
        <taxon>Basidiomycota</taxon>
        <taxon>Agaricomycotina</taxon>
        <taxon>Agaricomycetes</taxon>
        <taxon>Polyporales</taxon>
        <taxon>Sparassidaceae</taxon>
        <taxon>Sparassis</taxon>
    </lineage>
</organism>
<dbReference type="GeneID" id="38775478"/>
<feature type="chain" id="PRO_5019248042" evidence="1">
    <location>
        <begin position="23"/>
        <end position="55"/>
    </location>
</feature>
<dbReference type="AlphaFoldDB" id="A0A401G8R8"/>